<keyword evidence="2" id="KW-1185">Reference proteome</keyword>
<comment type="caution">
    <text evidence="1">The sequence shown here is derived from an EMBL/GenBank/DDBJ whole genome shotgun (WGS) entry which is preliminary data.</text>
</comment>
<accession>A0AAV3U1I1</accession>
<dbReference type="EMBL" id="BAABLX010000011">
    <property type="protein sequence ID" value="GAA4940835.1"/>
    <property type="molecule type" value="Genomic_DNA"/>
</dbReference>
<gene>
    <name evidence="1" type="ORF">GCM10025791_19040</name>
</gene>
<organism evidence="1 2">
    <name type="scientific">Halioxenophilus aromaticivorans</name>
    <dbReference type="NCBI Taxonomy" id="1306992"/>
    <lineage>
        <taxon>Bacteria</taxon>
        <taxon>Pseudomonadati</taxon>
        <taxon>Pseudomonadota</taxon>
        <taxon>Gammaproteobacteria</taxon>
        <taxon>Alteromonadales</taxon>
        <taxon>Alteromonadaceae</taxon>
        <taxon>Halioxenophilus</taxon>
    </lineage>
</organism>
<name>A0AAV3U1I1_9ALTE</name>
<dbReference type="RefSeq" id="WP_345420733.1">
    <property type="nucleotide sequence ID" value="NZ_AP031496.1"/>
</dbReference>
<reference evidence="2" key="1">
    <citation type="journal article" date="2019" name="Int. J. Syst. Evol. Microbiol.">
        <title>The Global Catalogue of Microorganisms (GCM) 10K type strain sequencing project: providing services to taxonomists for standard genome sequencing and annotation.</title>
        <authorList>
            <consortium name="The Broad Institute Genomics Platform"/>
            <consortium name="The Broad Institute Genome Sequencing Center for Infectious Disease"/>
            <person name="Wu L."/>
            <person name="Ma J."/>
        </authorList>
    </citation>
    <scope>NUCLEOTIDE SEQUENCE [LARGE SCALE GENOMIC DNA]</scope>
    <source>
        <strain evidence="2">JCM 19134</strain>
    </source>
</reference>
<evidence type="ECO:0000313" key="1">
    <source>
        <dbReference type="EMBL" id="GAA4940835.1"/>
    </source>
</evidence>
<evidence type="ECO:0000313" key="2">
    <source>
        <dbReference type="Proteomes" id="UP001409585"/>
    </source>
</evidence>
<dbReference type="Proteomes" id="UP001409585">
    <property type="component" value="Unassembled WGS sequence"/>
</dbReference>
<dbReference type="AlphaFoldDB" id="A0AAV3U1I1"/>
<sequence length="69" mass="7103">MNIELKVAVIGAVALVLAALIASLGNSEDSQSADIAIHQSSNSQNTIQAQVIEGPITITSNNDKDINGD</sequence>
<protein>
    <submittedName>
        <fullName evidence="1">Uncharacterized protein</fullName>
    </submittedName>
</protein>
<proteinExistence type="predicted"/>